<dbReference type="Pfam" id="PF02899">
    <property type="entry name" value="Phage_int_SAM_1"/>
    <property type="match status" value="1"/>
</dbReference>
<evidence type="ECO:0000313" key="4">
    <source>
        <dbReference type="EMBL" id="AIR10452.1"/>
    </source>
</evidence>
<dbReference type="Gene3D" id="1.10.150.130">
    <property type="match status" value="1"/>
</dbReference>
<dbReference type="EMBL" id="VSTU01000002">
    <property type="protein sequence ID" value="MYZ65925.1"/>
    <property type="molecule type" value="Genomic_DNA"/>
</dbReference>
<dbReference type="GO" id="GO:0003677">
    <property type="term" value="F:DNA binding"/>
    <property type="evidence" value="ECO:0007669"/>
    <property type="project" value="UniProtKB-UniRule"/>
</dbReference>
<evidence type="ECO:0000313" key="9">
    <source>
        <dbReference type="Proteomes" id="UP000195378"/>
    </source>
</evidence>
<proteinExistence type="predicted"/>
<dbReference type="InterPro" id="IPR004107">
    <property type="entry name" value="Integrase_SAM-like_N"/>
</dbReference>
<evidence type="ECO:0000259" key="3">
    <source>
        <dbReference type="PROSITE" id="PS51900"/>
    </source>
</evidence>
<keyword evidence="1 2" id="KW-0238">DNA-binding</keyword>
<evidence type="ECO:0000313" key="10">
    <source>
        <dbReference type="Proteomes" id="UP000470980"/>
    </source>
</evidence>
<dbReference type="Proteomes" id="UP000470980">
    <property type="component" value="Unassembled WGS sequence"/>
</dbReference>
<dbReference type="InterPro" id="IPR010998">
    <property type="entry name" value="Integrase_recombinase_N"/>
</dbReference>
<dbReference type="Proteomes" id="UP000471300">
    <property type="component" value="Unassembled WGS sequence"/>
</dbReference>
<dbReference type="SUPFAM" id="SSF47823">
    <property type="entry name" value="lambda integrase-like, N-terminal domain"/>
    <property type="match status" value="1"/>
</dbReference>
<organism evidence="4 8">
    <name type="scientific">Ligilactobacillus salivarius</name>
    <dbReference type="NCBI Taxonomy" id="1624"/>
    <lineage>
        <taxon>Bacteria</taxon>
        <taxon>Bacillati</taxon>
        <taxon>Bacillota</taxon>
        <taxon>Bacilli</taxon>
        <taxon>Lactobacillales</taxon>
        <taxon>Lactobacillaceae</taxon>
        <taxon>Ligilactobacillus</taxon>
    </lineage>
</organism>
<accession>A0A089RV33</accession>
<sequence>MSFPYEKRFILYLRNERFLEENTIADLTRDITRFFNYLRQNNPNYRDSLKVSSISSNDIKEYLNTLSITNNIKNTTYNKMLTHINTYFKFLFINNLSPVLPTLSIKGRKRTVNKTNDLAWTEKLAEYLVDDNLSLYTRMTLLLISHFYTIKEILQKDFYQELNQIEFTNFEYEFINLFNEEILNLQQRQHTHDIFLKKRLDIVSPQLTLPGLHKYLKKDQKNIDIKLSPRELYQNVVCYFILNNQNLSDTQLIQRLRLEDLTSLNYYRQKSSSTTE</sequence>
<dbReference type="AlphaFoldDB" id="A0A089RV33"/>
<reference evidence="4 8" key="1">
    <citation type="journal article" date="2014" name="BMC Genomics">
        <title>Unusual genome complexity in Lactobacillus salivarius JCM1046.</title>
        <authorList>
            <person name="Raftis E.J."/>
            <person name="Forde B.M."/>
            <person name="Claesson M.J."/>
            <person name="O'Toole P.W."/>
        </authorList>
    </citation>
    <scope>NUCLEOTIDE SEQUENCE [LARGE SCALE GENOMIC DNA]</scope>
    <source>
        <strain evidence="4 8">JCM1046</strain>
    </source>
</reference>
<evidence type="ECO:0000313" key="6">
    <source>
        <dbReference type="EMBL" id="MYY72301.1"/>
    </source>
</evidence>
<dbReference type="InterPro" id="IPR044068">
    <property type="entry name" value="CB"/>
</dbReference>
<name>A0A089RV33_9LACO</name>
<gene>
    <name evidence="5" type="ORF">B7R82_05245</name>
    <name evidence="7" type="ORF">FYL06_02980</name>
    <name evidence="6" type="ORF">FYL10_01140</name>
    <name evidence="4" type="ORF">LSJ_0764c</name>
</gene>
<evidence type="ECO:0000313" key="5">
    <source>
        <dbReference type="EMBL" id="ARU19421.1"/>
    </source>
</evidence>
<dbReference type="Proteomes" id="UP000029488">
    <property type="component" value="Chromosome"/>
</dbReference>
<dbReference type="Proteomes" id="UP000195378">
    <property type="component" value="Chromosome"/>
</dbReference>
<evidence type="ECO:0000256" key="1">
    <source>
        <dbReference type="ARBA" id="ARBA00023125"/>
    </source>
</evidence>
<dbReference type="EMBL" id="CP020858">
    <property type="protein sequence ID" value="ARU19421.1"/>
    <property type="molecule type" value="Genomic_DNA"/>
</dbReference>
<dbReference type="EMBL" id="CP007646">
    <property type="protein sequence ID" value="AIR10452.1"/>
    <property type="molecule type" value="Genomic_DNA"/>
</dbReference>
<reference evidence="10 11" key="3">
    <citation type="journal article" date="2020" name="Food Funct.">
        <title>Screening of Lactobacillus salivarius strains from the feces of Chinese populations and the evaluation of their effects against intestinal inflammation in mice.</title>
        <authorList>
            <person name="Zhai Q."/>
            <person name="Shen X."/>
            <person name="Cen S."/>
            <person name="Zhang C."/>
            <person name="Tian F."/>
            <person name="Zhao J."/>
            <person name="Zhang H."/>
            <person name="Xue Y."/>
            <person name="Chen W."/>
        </authorList>
    </citation>
    <scope>NUCLEOTIDE SEQUENCE [LARGE SCALE GENOMIC DNA]</scope>
    <source>
        <strain evidence="7 11">FZJTZ28M4.scaf</strain>
        <strain evidence="6 10">FZJTZ9M6.scaf</strain>
    </source>
</reference>
<feature type="domain" description="Core-binding (CB)" evidence="3">
    <location>
        <begin position="1"/>
        <end position="92"/>
    </location>
</feature>
<dbReference type="RefSeq" id="WP_011475874.1">
    <property type="nucleotide sequence ID" value="NZ_CP007646.1"/>
</dbReference>
<reference evidence="5 9" key="2">
    <citation type="submission" date="2017-04" db="EMBL/GenBank/DDBJ databases">
        <title>Complete genome sequence of Lactobacillus salivarius ZLS006, a probiotic strain isolated from healthy piglet.</title>
        <authorList>
            <person name="Zhang D."/>
        </authorList>
    </citation>
    <scope>NUCLEOTIDE SEQUENCE [LARGE SCALE GENOMIC DNA]</scope>
    <source>
        <strain evidence="5 9">ZLS006</strain>
    </source>
</reference>
<dbReference type="EMBL" id="VSTR01000001">
    <property type="protein sequence ID" value="MYY72301.1"/>
    <property type="molecule type" value="Genomic_DNA"/>
</dbReference>
<evidence type="ECO:0000313" key="8">
    <source>
        <dbReference type="Proteomes" id="UP000029488"/>
    </source>
</evidence>
<evidence type="ECO:0000313" key="7">
    <source>
        <dbReference type="EMBL" id="MYZ65925.1"/>
    </source>
</evidence>
<evidence type="ECO:0000313" key="11">
    <source>
        <dbReference type="Proteomes" id="UP000471300"/>
    </source>
</evidence>
<dbReference type="GO" id="GO:0015074">
    <property type="term" value="P:DNA integration"/>
    <property type="evidence" value="ECO:0007669"/>
    <property type="project" value="InterPro"/>
</dbReference>
<dbReference type="OMA" id="EPTEIMQ"/>
<dbReference type="KEGG" id="lsj:LSJ_0764c"/>
<dbReference type="PROSITE" id="PS51900">
    <property type="entry name" value="CB"/>
    <property type="match status" value="1"/>
</dbReference>
<evidence type="ECO:0000256" key="2">
    <source>
        <dbReference type="PROSITE-ProRule" id="PRU01248"/>
    </source>
</evidence>
<protein>
    <submittedName>
        <fullName evidence="4 5">Integrase</fullName>
    </submittedName>
</protein>